<dbReference type="Pfam" id="PF02643">
    <property type="entry name" value="DUF192"/>
    <property type="match status" value="1"/>
</dbReference>
<dbReference type="EMBL" id="LBVN01000007">
    <property type="protein sequence ID" value="KKQ87409.1"/>
    <property type="molecule type" value="Genomic_DNA"/>
</dbReference>
<name>A0A0G0NNC5_9BACT</name>
<evidence type="ECO:0000313" key="1">
    <source>
        <dbReference type="EMBL" id="KKQ87409.1"/>
    </source>
</evidence>
<dbReference type="Proteomes" id="UP000033944">
    <property type="component" value="Unassembled WGS sequence"/>
</dbReference>
<accession>A0A0G0NNC5</accession>
<dbReference type="InterPro" id="IPR003795">
    <property type="entry name" value="DUF192"/>
</dbReference>
<comment type="caution">
    <text evidence="1">The sequence shown here is derived from an EMBL/GenBank/DDBJ whole genome shotgun (WGS) entry which is preliminary data.</text>
</comment>
<gene>
    <name evidence="1" type="ORF">UT10_C0007G0067</name>
</gene>
<dbReference type="AlphaFoldDB" id="A0A0G0NNC5"/>
<proteinExistence type="predicted"/>
<protein>
    <recommendedName>
        <fullName evidence="3">DUF192 domain-containing protein</fullName>
    </recommendedName>
</protein>
<reference evidence="1 2" key="1">
    <citation type="journal article" date="2015" name="Nature">
        <title>rRNA introns, odd ribosomes, and small enigmatic genomes across a large radiation of phyla.</title>
        <authorList>
            <person name="Brown C.T."/>
            <person name="Hug L.A."/>
            <person name="Thomas B.C."/>
            <person name="Sharon I."/>
            <person name="Castelle C.J."/>
            <person name="Singh A."/>
            <person name="Wilkins M.J."/>
            <person name="Williams K.H."/>
            <person name="Banfield J.F."/>
        </authorList>
    </citation>
    <scope>NUCLEOTIDE SEQUENCE [LARGE SCALE GENOMIC DNA]</scope>
</reference>
<organism evidence="1 2">
    <name type="scientific">Candidatus Woesebacteria bacterium GW2011_GWB1_38_8b</name>
    <dbReference type="NCBI Taxonomy" id="1618571"/>
    <lineage>
        <taxon>Bacteria</taxon>
        <taxon>Candidatus Woeseibacteriota</taxon>
    </lineage>
</organism>
<dbReference type="Gene3D" id="2.60.120.1140">
    <property type="entry name" value="Protein of unknown function DUF192"/>
    <property type="match status" value="1"/>
</dbReference>
<dbReference type="InterPro" id="IPR038695">
    <property type="entry name" value="Saro_0823-like_sf"/>
</dbReference>
<sequence length="97" mass="11457">MVIKVKKLFGINKFVGLMFSDLSEPIYFETHFGIHTFFVKKPIDVLVLDKDFIVRKFANVKPNRIFFWSPKYIRVIEVQSGFIQKYKINPGDKITIK</sequence>
<evidence type="ECO:0008006" key="3">
    <source>
        <dbReference type="Google" id="ProtNLM"/>
    </source>
</evidence>
<evidence type="ECO:0000313" key="2">
    <source>
        <dbReference type="Proteomes" id="UP000033944"/>
    </source>
</evidence>